<dbReference type="SUPFAM" id="SSF53850">
    <property type="entry name" value="Periplasmic binding protein-like II"/>
    <property type="match status" value="1"/>
</dbReference>
<evidence type="ECO:0000256" key="1">
    <source>
        <dbReference type="SAM" id="SignalP"/>
    </source>
</evidence>
<dbReference type="PANTHER" id="PTHR42941">
    <property type="entry name" value="SLL1037 PROTEIN"/>
    <property type="match status" value="1"/>
</dbReference>
<reference evidence="2 3" key="1">
    <citation type="submission" date="2016-12" db="EMBL/GenBank/DDBJ databases">
        <authorList>
            <person name="Song W.-J."/>
            <person name="Kurnit D.M."/>
        </authorList>
    </citation>
    <scope>NUCLEOTIDE SEQUENCE [LARGE SCALE GENOMIC DNA]</scope>
    <source>
        <strain evidence="2 3">IMCC3135</strain>
    </source>
</reference>
<dbReference type="OrthoDB" id="5624018at2"/>
<dbReference type="Gene3D" id="3.40.190.10">
    <property type="entry name" value="Periplasmic binding protein-like II"/>
    <property type="match status" value="2"/>
</dbReference>
<dbReference type="InterPro" id="IPR011852">
    <property type="entry name" value="TRAP_TAXI"/>
</dbReference>
<proteinExistence type="predicted"/>
<name>A0A2Z2P758_9GAMM</name>
<feature type="chain" id="PRO_5016347109" evidence="1">
    <location>
        <begin position="20"/>
        <end position="279"/>
    </location>
</feature>
<dbReference type="PANTHER" id="PTHR42941:SF1">
    <property type="entry name" value="SLL1037 PROTEIN"/>
    <property type="match status" value="1"/>
</dbReference>
<dbReference type="Pfam" id="PF16868">
    <property type="entry name" value="NMT1_3"/>
    <property type="match status" value="1"/>
</dbReference>
<feature type="signal peptide" evidence="1">
    <location>
        <begin position="1"/>
        <end position="19"/>
    </location>
</feature>
<dbReference type="RefSeq" id="WP_088921292.1">
    <property type="nucleotide sequence ID" value="NZ_CP018632.1"/>
</dbReference>
<accession>A0A2Z2P758</accession>
<keyword evidence="1" id="KW-0732">Signal</keyword>
<dbReference type="AlphaFoldDB" id="A0A2Z2P758"/>
<evidence type="ECO:0000313" key="2">
    <source>
        <dbReference type="EMBL" id="ASJ76527.1"/>
    </source>
</evidence>
<dbReference type="KEGG" id="gai:IMCC3135_32410"/>
<keyword evidence="3" id="KW-1185">Reference proteome</keyword>
<sequence length="279" mass="30478">MKKLIAAFVISAISLPVLAEEVVISTGGRGGSYFSTGEKLGEILAEYDYPAKTLKSNGSIENIERVATGEATLGFTQLDALAWWMDRNPDGAANLKVLGNLYTECVYVAVNKKGAIGDEGDLQSSNANVAVQNRDSGSAVSWSYMQDLEPEFAKGNTFFKGGLQLLNEIANNPDGELNAFLWVSDPGNLDQRYLKTVLENDNLKLVDITDWDLNDKHPELGRAIYRFEKPDVAKGLVFDTELKTICMDAVVVANADADDVMLDDVVDVLTVNRGRLFDN</sequence>
<gene>
    <name evidence="2" type="ORF">IMCC3135_32410</name>
</gene>
<dbReference type="EMBL" id="CP018632">
    <property type="protein sequence ID" value="ASJ76527.1"/>
    <property type="molecule type" value="Genomic_DNA"/>
</dbReference>
<organism evidence="2 3">
    <name type="scientific">Granulosicoccus antarcticus IMCC3135</name>
    <dbReference type="NCBI Taxonomy" id="1192854"/>
    <lineage>
        <taxon>Bacteria</taxon>
        <taxon>Pseudomonadati</taxon>
        <taxon>Pseudomonadota</taxon>
        <taxon>Gammaproteobacteria</taxon>
        <taxon>Chromatiales</taxon>
        <taxon>Granulosicoccaceae</taxon>
        <taxon>Granulosicoccus</taxon>
    </lineage>
</organism>
<evidence type="ECO:0000313" key="3">
    <source>
        <dbReference type="Proteomes" id="UP000250079"/>
    </source>
</evidence>
<protein>
    <submittedName>
        <fullName evidence="2">Uncharacterized protein</fullName>
    </submittedName>
</protein>
<dbReference type="Proteomes" id="UP000250079">
    <property type="component" value="Chromosome"/>
</dbReference>